<evidence type="ECO:0000259" key="2">
    <source>
        <dbReference type="Pfam" id="PF11887"/>
    </source>
</evidence>
<evidence type="ECO:0000259" key="1">
    <source>
        <dbReference type="Pfam" id="PF02470"/>
    </source>
</evidence>
<sequence>MTDSGGKKKLAALVLVAGLLAIIAFSLAMFNGAFTESTPVTVTSDRAGLVMEPDAKVKLLGVEVGRVGSVEHVTGGAELKLDMYPDMMSLIPSNAAVEIKSTTVFGAKYVNFVMPEDPATTHLEPGAVIASDNVTVEFNSVFQHLTDVLDQIEPEKLNATLGAIASALRGRGDELGALLEQSDRYLAKVNPSLPQLQEDLAKAAVVTNVYADTAPELLQTLDNVTATSRTVVEEQDNLDAVLLNATGLADTANTVLTDNEQGLTDTLDLLLPTTDLLAEYSPEISCFLVGLNNVIPLAEQLIGGNQPGIALSASFMYGQEPYSYPEDLPKVNASGGPNCAGLPNPDPNVHAKFLVADTGTVPFVPSTEVQVHMPKVFQILFAGVYPEPGGQ</sequence>
<evidence type="ECO:0000313" key="4">
    <source>
        <dbReference type="Proteomes" id="UP000245711"/>
    </source>
</evidence>
<dbReference type="Pfam" id="PF02470">
    <property type="entry name" value="MlaD"/>
    <property type="match status" value="1"/>
</dbReference>
<feature type="domain" description="Mce/MlaD" evidence="1">
    <location>
        <begin position="38"/>
        <end position="113"/>
    </location>
</feature>
<gene>
    <name evidence="3" type="ORF">CBI38_05050</name>
</gene>
<proteinExistence type="predicted"/>
<organism evidence="3 4">
    <name type="scientific">Rhodococcus oxybenzonivorans</name>
    <dbReference type="NCBI Taxonomy" id="1990687"/>
    <lineage>
        <taxon>Bacteria</taxon>
        <taxon>Bacillati</taxon>
        <taxon>Actinomycetota</taxon>
        <taxon>Actinomycetes</taxon>
        <taxon>Mycobacteriales</taxon>
        <taxon>Nocardiaceae</taxon>
        <taxon>Rhodococcus</taxon>
    </lineage>
</organism>
<dbReference type="NCBIfam" id="TIGR00996">
    <property type="entry name" value="Mtu_fam_mce"/>
    <property type="match status" value="1"/>
</dbReference>
<dbReference type="InterPro" id="IPR052336">
    <property type="entry name" value="MlaD_Phospholipid_Transporter"/>
</dbReference>
<reference evidence="3 4" key="1">
    <citation type="submission" date="2017-05" db="EMBL/GenBank/DDBJ databases">
        <title>Isolation of Rhodococcus sp. S2-17 biodegrading of BP-3.</title>
        <authorList>
            <person name="Lee Y."/>
            <person name="Kim K.H."/>
            <person name="Chun B.H."/>
            <person name="Jung H.S."/>
            <person name="Jeon C.O."/>
        </authorList>
    </citation>
    <scope>NUCLEOTIDE SEQUENCE [LARGE SCALE GENOMIC DNA]</scope>
    <source>
        <strain evidence="3 4">S2-17</strain>
    </source>
</reference>
<dbReference type="InterPro" id="IPR003399">
    <property type="entry name" value="Mce/MlaD"/>
</dbReference>
<dbReference type="PANTHER" id="PTHR33371:SF19">
    <property type="entry name" value="MCE-FAMILY PROTEIN MCE4A"/>
    <property type="match status" value="1"/>
</dbReference>
<dbReference type="Pfam" id="PF11887">
    <property type="entry name" value="Mce4_CUP1"/>
    <property type="match status" value="1"/>
</dbReference>
<dbReference type="PANTHER" id="PTHR33371">
    <property type="entry name" value="INTERMEMBRANE PHOSPHOLIPID TRANSPORT SYSTEM BINDING PROTEIN MLAD-RELATED"/>
    <property type="match status" value="1"/>
</dbReference>
<dbReference type="EMBL" id="CP021354">
    <property type="protein sequence ID" value="AWK71029.1"/>
    <property type="molecule type" value="Genomic_DNA"/>
</dbReference>
<dbReference type="GO" id="GO:0051701">
    <property type="term" value="P:biological process involved in interaction with host"/>
    <property type="evidence" value="ECO:0007669"/>
    <property type="project" value="TreeGrafter"/>
</dbReference>
<protein>
    <submittedName>
        <fullName evidence="3">Mce family protein</fullName>
    </submittedName>
</protein>
<keyword evidence="4" id="KW-1185">Reference proteome</keyword>
<dbReference type="InterPro" id="IPR005693">
    <property type="entry name" value="Mce"/>
</dbReference>
<dbReference type="GO" id="GO:0005576">
    <property type="term" value="C:extracellular region"/>
    <property type="evidence" value="ECO:0007669"/>
    <property type="project" value="TreeGrafter"/>
</dbReference>
<accession>A0A2S2BR14</accession>
<evidence type="ECO:0000313" key="3">
    <source>
        <dbReference type="EMBL" id="AWK71029.1"/>
    </source>
</evidence>
<dbReference type="RefSeq" id="WP_109326915.1">
    <property type="nucleotide sequence ID" value="NZ_CP021354.1"/>
</dbReference>
<dbReference type="InterPro" id="IPR024516">
    <property type="entry name" value="Mce_C"/>
</dbReference>
<name>A0A2S2BR14_9NOCA</name>
<dbReference type="KEGG" id="roz:CBI38_05050"/>
<dbReference type="OrthoDB" id="3460188at2"/>
<dbReference type="AlphaFoldDB" id="A0A2S2BR14"/>
<feature type="domain" description="Mammalian cell entry C-terminal" evidence="2">
    <location>
        <begin position="121"/>
        <end position="337"/>
    </location>
</feature>
<dbReference type="Proteomes" id="UP000245711">
    <property type="component" value="Chromosome"/>
</dbReference>